<dbReference type="GeneID" id="14916910"/>
<evidence type="ECO:0000256" key="1">
    <source>
        <dbReference type="ARBA" id="ARBA00004123"/>
    </source>
</evidence>
<protein>
    <recommendedName>
        <fullName evidence="3">tRNA (adenine(58)-N(1))-methyltransferase non-catalytic subunit TRM6</fullName>
    </recommendedName>
    <alternativeName>
        <fullName evidence="6">tRNA(m1A58)-methyltransferase subunit TRM6</fullName>
    </alternativeName>
</protein>
<dbReference type="OMA" id="PHGLFEV"/>
<evidence type="ECO:0000256" key="6">
    <source>
        <dbReference type="ARBA" id="ARBA00032319"/>
    </source>
</evidence>
<dbReference type="PANTHER" id="PTHR12945:SF0">
    <property type="entry name" value="TRNA (ADENINE(58)-N(1))-METHYLTRANSFERASE NON-CATALYTIC SUBUNIT TRM6"/>
    <property type="match status" value="1"/>
</dbReference>
<dbReference type="Pfam" id="PF04189">
    <property type="entry name" value="Gcd10p"/>
    <property type="match status" value="1"/>
</dbReference>
<evidence type="ECO:0000256" key="3">
    <source>
        <dbReference type="ARBA" id="ARBA00021704"/>
    </source>
</evidence>
<dbReference type="GO" id="GO:0005634">
    <property type="term" value="C:nucleus"/>
    <property type="evidence" value="ECO:0007669"/>
    <property type="project" value="UniProtKB-SubCell"/>
</dbReference>
<dbReference type="GO" id="GO:0030488">
    <property type="term" value="P:tRNA methylation"/>
    <property type="evidence" value="ECO:0007669"/>
    <property type="project" value="InterPro"/>
</dbReference>
<organism evidence="8 9">
    <name type="scientific">Acanthamoeba castellanii (strain ATCC 30010 / Neff)</name>
    <dbReference type="NCBI Taxonomy" id="1257118"/>
    <lineage>
        <taxon>Eukaryota</taxon>
        <taxon>Amoebozoa</taxon>
        <taxon>Discosea</taxon>
        <taxon>Longamoebia</taxon>
        <taxon>Centramoebida</taxon>
        <taxon>Acanthamoebidae</taxon>
        <taxon>Acanthamoeba</taxon>
    </lineage>
</organism>
<dbReference type="Proteomes" id="UP000011083">
    <property type="component" value="Unassembled WGS sequence"/>
</dbReference>
<sequence length="496" mass="54842">MEIEAAVAEQIAEWTTTDSAAAAPPEIGATRKIKVGDNVILCLNEDKFIFAQVQPTGTVNVNKKRYPLKTLIGAPYRSIWEAPRNGRDFLPLKEKPRIQDISDVNPTEDADITTDNRDLVDNNLNQKLTQQEIVAMQDTGASGETIIKALIQNSASYQSKTEFSKAKYLKKKAKKHILVLEVLEPSLDNIIAAYFNRKPSSVCHMRVDSLARLLTFSDARPGSNVLVIESCKGIVTGAIAERVGGHGKVVSLHIQGRSNVSAIDLFNFSDEVQKSILHAPLSSLREIYRALGNKAAAAVDSAEAAYPREPFFAPLDQLKEVFAQGFDSLVIAVKAVPAPFLFALLPFVKASSPFVVFSPFMQQLVDCYMDLQRADEAINMQLSETWMRQYQVLPSRTRPPMNMNGASGFLLTGTKVYNEPPSTDATDAPVVEEQVEESDDNSSSRTSASPQKKKARTEEPSSHRRHRRQFREAAISSHLKCTRRRPPTNVESAIAE</sequence>
<dbReference type="Gene3D" id="3.40.50.150">
    <property type="entry name" value="Vaccinia Virus protein VP39"/>
    <property type="match status" value="1"/>
</dbReference>
<feature type="region of interest" description="Disordered" evidence="7">
    <location>
        <begin position="412"/>
        <end position="496"/>
    </location>
</feature>
<dbReference type="AlphaFoldDB" id="L8GSQ4"/>
<dbReference type="KEGG" id="acan:ACA1_336870"/>
<keyword evidence="8" id="KW-0396">Initiation factor</keyword>
<evidence type="ECO:0000313" key="8">
    <source>
        <dbReference type="EMBL" id="ELR16234.1"/>
    </source>
</evidence>
<dbReference type="RefSeq" id="XP_004338247.1">
    <property type="nucleotide sequence ID" value="XM_004338199.1"/>
</dbReference>
<evidence type="ECO:0000256" key="4">
    <source>
        <dbReference type="ARBA" id="ARBA00022694"/>
    </source>
</evidence>
<evidence type="ECO:0000256" key="7">
    <source>
        <dbReference type="SAM" id="MobiDB-lite"/>
    </source>
</evidence>
<comment type="subcellular location">
    <subcellularLocation>
        <location evidence="1">Nucleus</location>
    </subcellularLocation>
</comment>
<gene>
    <name evidence="8" type="ORF">ACA1_336870</name>
</gene>
<dbReference type="STRING" id="1257118.L8GSQ4"/>
<name>L8GSQ4_ACACF</name>
<keyword evidence="5" id="KW-0539">Nucleus</keyword>
<dbReference type="InterPro" id="IPR017423">
    <property type="entry name" value="TRM6"/>
</dbReference>
<dbReference type="GO" id="GO:0031515">
    <property type="term" value="C:tRNA (m1A) methyltransferase complex"/>
    <property type="evidence" value="ECO:0007669"/>
    <property type="project" value="InterPro"/>
</dbReference>
<dbReference type="PANTHER" id="PTHR12945">
    <property type="entry name" value="TRANSLATION INITIATION FACTOR EIF3-RELATED"/>
    <property type="match status" value="1"/>
</dbReference>
<keyword evidence="4" id="KW-0819">tRNA processing</keyword>
<dbReference type="GO" id="GO:0003743">
    <property type="term" value="F:translation initiation factor activity"/>
    <property type="evidence" value="ECO:0007669"/>
    <property type="project" value="UniProtKB-KW"/>
</dbReference>
<evidence type="ECO:0000256" key="5">
    <source>
        <dbReference type="ARBA" id="ARBA00023242"/>
    </source>
</evidence>
<proteinExistence type="inferred from homology"/>
<evidence type="ECO:0000313" key="9">
    <source>
        <dbReference type="Proteomes" id="UP000011083"/>
    </source>
</evidence>
<dbReference type="VEuPathDB" id="AmoebaDB:ACA1_336870"/>
<keyword evidence="8" id="KW-0648">Protein biosynthesis</keyword>
<keyword evidence="9" id="KW-1185">Reference proteome</keyword>
<dbReference type="InterPro" id="IPR029063">
    <property type="entry name" value="SAM-dependent_MTases_sf"/>
</dbReference>
<comment type="similarity">
    <text evidence="2">Belongs to the TRM6/GCD10 family.</text>
</comment>
<accession>L8GSQ4</accession>
<evidence type="ECO:0000256" key="2">
    <source>
        <dbReference type="ARBA" id="ARBA00008320"/>
    </source>
</evidence>
<dbReference type="EMBL" id="KB008003">
    <property type="protein sequence ID" value="ELR16234.1"/>
    <property type="molecule type" value="Genomic_DNA"/>
</dbReference>
<dbReference type="OrthoDB" id="10254665at2759"/>
<reference evidence="8 9" key="1">
    <citation type="journal article" date="2013" name="Genome Biol.">
        <title>Genome of Acanthamoeba castellanii highlights extensive lateral gene transfer and early evolution of tyrosine kinase signaling.</title>
        <authorList>
            <person name="Clarke M."/>
            <person name="Lohan A.J."/>
            <person name="Liu B."/>
            <person name="Lagkouvardos I."/>
            <person name="Roy S."/>
            <person name="Zafar N."/>
            <person name="Bertelli C."/>
            <person name="Schilde C."/>
            <person name="Kianianmomeni A."/>
            <person name="Burglin T.R."/>
            <person name="Frech C."/>
            <person name="Turcotte B."/>
            <person name="Kopec K.O."/>
            <person name="Synnott J.M."/>
            <person name="Choo C."/>
            <person name="Paponov I."/>
            <person name="Finkler A."/>
            <person name="Soon Heng Tan C."/>
            <person name="Hutchins A.P."/>
            <person name="Weinmeier T."/>
            <person name="Rattei T."/>
            <person name="Chu J.S."/>
            <person name="Gimenez G."/>
            <person name="Irimia M."/>
            <person name="Rigden D.J."/>
            <person name="Fitzpatrick D.A."/>
            <person name="Lorenzo-Morales J."/>
            <person name="Bateman A."/>
            <person name="Chiu C.H."/>
            <person name="Tang P."/>
            <person name="Hegemann P."/>
            <person name="Fromm H."/>
            <person name="Raoult D."/>
            <person name="Greub G."/>
            <person name="Miranda-Saavedra D."/>
            <person name="Chen N."/>
            <person name="Nash P."/>
            <person name="Ginger M.L."/>
            <person name="Horn M."/>
            <person name="Schaap P."/>
            <person name="Caler L."/>
            <person name="Loftus B."/>
        </authorList>
    </citation>
    <scope>NUCLEOTIDE SEQUENCE [LARGE SCALE GENOMIC DNA]</scope>
    <source>
        <strain evidence="8 9">Neff</strain>
    </source>
</reference>
<dbReference type="SUPFAM" id="SSF53335">
    <property type="entry name" value="S-adenosyl-L-methionine-dependent methyltransferases"/>
    <property type="match status" value="1"/>
</dbReference>